<evidence type="ECO:0000256" key="1">
    <source>
        <dbReference type="SAM" id="MobiDB-lite"/>
    </source>
</evidence>
<feature type="compositionally biased region" description="Polar residues" evidence="1">
    <location>
        <begin position="567"/>
        <end position="577"/>
    </location>
</feature>
<dbReference type="OMA" id="FRCERYL"/>
<feature type="region of interest" description="Disordered" evidence="1">
    <location>
        <begin position="648"/>
        <end position="694"/>
    </location>
</feature>
<dbReference type="Gene3D" id="3.10.20.90">
    <property type="entry name" value="Phosphatidylinositol 3-kinase Catalytic Subunit, Chain A, domain 1"/>
    <property type="match status" value="1"/>
</dbReference>
<evidence type="ECO:0000313" key="4">
    <source>
        <dbReference type="Proteomes" id="UP000070444"/>
    </source>
</evidence>
<feature type="compositionally biased region" description="Polar residues" evidence="1">
    <location>
        <begin position="520"/>
        <end position="535"/>
    </location>
</feature>
<protein>
    <recommendedName>
        <fullName evidence="2">Ras-associating domain-containing protein</fullName>
    </recommendedName>
</protein>
<dbReference type="PANTHER" id="PTHR38700:SF1">
    <property type="entry name" value="PH DOMAIN-CONTAINING PROTEIN"/>
    <property type="match status" value="1"/>
</dbReference>
<evidence type="ECO:0000259" key="2">
    <source>
        <dbReference type="PROSITE" id="PS50200"/>
    </source>
</evidence>
<dbReference type="InterPro" id="IPR029071">
    <property type="entry name" value="Ubiquitin-like_domsf"/>
</dbReference>
<keyword evidence="4" id="KW-1185">Reference proteome</keyword>
<dbReference type="EMBL" id="KQ964429">
    <property type="protein sequence ID" value="KXN73945.1"/>
    <property type="molecule type" value="Genomic_DNA"/>
</dbReference>
<feature type="region of interest" description="Disordered" evidence="1">
    <location>
        <begin position="760"/>
        <end position="880"/>
    </location>
</feature>
<dbReference type="STRING" id="796925.A0A137PG47"/>
<dbReference type="InterPro" id="IPR000159">
    <property type="entry name" value="RA_dom"/>
</dbReference>
<sequence>MLTLNLPTPPKFKLTELKDKLPVVFTQNLPDETPPGSPLPVRPKLKPEIITTNHHNYSSNHFLAPFSPRSLKRPIKGSSLFPMTLKPQTEILTAEDFADLDELIKDLENFGKGGLTGGSRLSFFVPDEEPKEKKPPPPPQKEYTTAQLEELERRRQISEKLKTFNIKKLTTKIYIENNSNHKVVQLTSLSTPLLVIEGFIQKGFLPADNTWTLFEINSGFRCERYLRDWEPIMDVLEGWEPESSNVLILRRYSKKLTNVINAIPSHPPIFSSAAYLEVKSGKWEKRHLFLKKSNLFISKSNTPASASLLCSLSTFDAYNPIDSRKKAPTQFCLGLKSQDSILMFENPEKDYVHFLCFENKILLKNWSMAIYHSRNMAMWDENPDDQCLFVPPKYQVDANEITTLEFDQGQFPELDPTVPFKTRMKAQKEANSKLRFLKNLFGSGDKKSDSIPRRQSEVFKKGSLLDAVQPPAPVDAAQPKNGQADKVFVAGSLLAQNSPPKDVKPVRFDIPSNGPLVDASTPTPFQNGSLLDNSAQQQQQQQQQAKNAAPQRKAGPLVDPTPPKPFQNGSLLDQGTSRGDKHRTFQNGPMVNIQANEKFMPGSGSLLEKTQSQPKHSSMMPVNKPTPLSLNPTGSTPDLLVPTAQQIPESPLTPTRSQTINGTKSKGMTIPKSPRRTDSMPPKPRFNQQLPKTDEQPNELSAIAAKLNPSGTLRSKFPPASNQVASSESKFNVQLRKVSVTPKEIGSGSVSVKIKRNEMPTGIKNNPFLLQDKKQTSPPGSTAPTKLVDLEKSKKPQFQSGSLLANGAGAGTKKEADQNTAPTAGSLLANMQHRPNANRDSPTTPDSKKTLVGGLIDQAGMKRQSSTVQAGNTLVQLETK</sequence>
<feature type="compositionally biased region" description="Polar residues" evidence="1">
    <location>
        <begin position="863"/>
        <end position="880"/>
    </location>
</feature>
<dbReference type="AlphaFoldDB" id="A0A137PG47"/>
<dbReference type="PROSITE" id="PS50200">
    <property type="entry name" value="RA"/>
    <property type="match status" value="1"/>
</dbReference>
<feature type="compositionally biased region" description="Polar residues" evidence="1">
    <location>
        <begin position="648"/>
        <end position="666"/>
    </location>
</feature>
<feature type="domain" description="Ras-associating" evidence="2">
    <location>
        <begin position="167"/>
        <end position="254"/>
    </location>
</feature>
<dbReference type="SUPFAM" id="SSF50729">
    <property type="entry name" value="PH domain-like"/>
    <property type="match status" value="1"/>
</dbReference>
<organism evidence="3 4">
    <name type="scientific">Conidiobolus coronatus (strain ATCC 28846 / CBS 209.66 / NRRL 28638)</name>
    <name type="common">Delacroixia coronata</name>
    <dbReference type="NCBI Taxonomy" id="796925"/>
    <lineage>
        <taxon>Eukaryota</taxon>
        <taxon>Fungi</taxon>
        <taxon>Fungi incertae sedis</taxon>
        <taxon>Zoopagomycota</taxon>
        <taxon>Entomophthoromycotina</taxon>
        <taxon>Entomophthoromycetes</taxon>
        <taxon>Entomophthorales</taxon>
        <taxon>Ancylistaceae</taxon>
        <taxon>Conidiobolus</taxon>
    </lineage>
</organism>
<dbReference type="InterPro" id="IPR011993">
    <property type="entry name" value="PH-like_dom_sf"/>
</dbReference>
<dbReference type="Gene3D" id="2.30.29.30">
    <property type="entry name" value="Pleckstrin-homology domain (PH domain)/Phosphotyrosine-binding domain (PTB)"/>
    <property type="match status" value="1"/>
</dbReference>
<reference evidence="3 4" key="1">
    <citation type="journal article" date="2015" name="Genome Biol. Evol.">
        <title>Phylogenomic analyses indicate that early fungi evolved digesting cell walls of algal ancestors of land plants.</title>
        <authorList>
            <person name="Chang Y."/>
            <person name="Wang S."/>
            <person name="Sekimoto S."/>
            <person name="Aerts A.L."/>
            <person name="Choi C."/>
            <person name="Clum A."/>
            <person name="LaButti K.M."/>
            <person name="Lindquist E.A."/>
            <person name="Yee Ngan C."/>
            <person name="Ohm R.A."/>
            <person name="Salamov A.A."/>
            <person name="Grigoriev I.V."/>
            <person name="Spatafora J.W."/>
            <person name="Berbee M.L."/>
        </authorList>
    </citation>
    <scope>NUCLEOTIDE SEQUENCE [LARGE SCALE GENOMIC DNA]</scope>
    <source>
        <strain evidence="3 4">NRRL 28638</strain>
    </source>
</reference>
<gene>
    <name evidence="3" type="ORF">CONCODRAFT_15142</name>
</gene>
<feature type="region of interest" description="Disordered" evidence="1">
    <location>
        <begin position="601"/>
        <end position="621"/>
    </location>
</feature>
<evidence type="ECO:0000313" key="3">
    <source>
        <dbReference type="EMBL" id="KXN73945.1"/>
    </source>
</evidence>
<dbReference type="PANTHER" id="PTHR38700">
    <property type="entry name" value="YALI0E22418P"/>
    <property type="match status" value="1"/>
</dbReference>
<dbReference type="Pfam" id="PF21989">
    <property type="entry name" value="RA_2"/>
    <property type="match status" value="1"/>
</dbReference>
<dbReference type="SUPFAM" id="SSF54236">
    <property type="entry name" value="Ubiquitin-like"/>
    <property type="match status" value="1"/>
</dbReference>
<proteinExistence type="predicted"/>
<dbReference type="Proteomes" id="UP000070444">
    <property type="component" value="Unassembled WGS sequence"/>
</dbReference>
<accession>A0A137PG47</accession>
<feature type="compositionally biased region" description="Polar residues" evidence="1">
    <location>
        <begin position="833"/>
        <end position="845"/>
    </location>
</feature>
<name>A0A137PG47_CONC2</name>
<dbReference type="GO" id="GO:0007165">
    <property type="term" value="P:signal transduction"/>
    <property type="evidence" value="ECO:0007669"/>
    <property type="project" value="InterPro"/>
</dbReference>
<dbReference type="OrthoDB" id="43122at2759"/>
<feature type="region of interest" description="Disordered" evidence="1">
    <location>
        <begin position="496"/>
        <end position="589"/>
    </location>
</feature>